<evidence type="ECO:0000313" key="6">
    <source>
        <dbReference type="EMBL" id="CAG5068590.1"/>
    </source>
</evidence>
<dbReference type="SUPFAM" id="SSF103088">
    <property type="entry name" value="OmpA-like"/>
    <property type="match status" value="1"/>
</dbReference>
<comment type="caution">
    <text evidence="6">The sequence shown here is derived from an EMBL/GenBank/DDBJ whole genome shotgun (WGS) entry which is preliminary data.</text>
</comment>
<evidence type="ECO:0000313" key="7">
    <source>
        <dbReference type="Proteomes" id="UP000679725"/>
    </source>
</evidence>
<protein>
    <submittedName>
        <fullName evidence="6">Peptidoglycan-associated lipoprotein</fullName>
    </submittedName>
</protein>
<reference evidence="6 7" key="1">
    <citation type="submission" date="2021-04" db="EMBL/GenBank/DDBJ databases">
        <authorList>
            <person name="Rodrigo-Torres L."/>
            <person name="Arahal R. D."/>
            <person name="Lucena T."/>
        </authorList>
    </citation>
    <scope>NUCLEOTIDE SEQUENCE [LARGE SCALE GENOMIC DNA]</scope>
    <source>
        <strain evidence="6 7">CECT 9623</strain>
    </source>
</reference>
<organism evidence="6 7">
    <name type="scientific">Dyadobacter linearis</name>
    <dbReference type="NCBI Taxonomy" id="2823330"/>
    <lineage>
        <taxon>Bacteria</taxon>
        <taxon>Pseudomonadati</taxon>
        <taxon>Bacteroidota</taxon>
        <taxon>Cytophagia</taxon>
        <taxon>Cytophagales</taxon>
        <taxon>Spirosomataceae</taxon>
        <taxon>Dyadobacter</taxon>
    </lineage>
</organism>
<dbReference type="PROSITE" id="PS51123">
    <property type="entry name" value="OMPA_2"/>
    <property type="match status" value="1"/>
</dbReference>
<evidence type="ECO:0000256" key="2">
    <source>
        <dbReference type="ARBA" id="ARBA00023136"/>
    </source>
</evidence>
<dbReference type="PANTHER" id="PTHR30329:SF21">
    <property type="entry name" value="LIPOPROTEIN YIAD-RELATED"/>
    <property type="match status" value="1"/>
</dbReference>
<dbReference type="EMBL" id="CAJRAU010000002">
    <property type="protein sequence ID" value="CAG5068590.1"/>
    <property type="molecule type" value="Genomic_DNA"/>
</dbReference>
<dbReference type="InterPro" id="IPR050330">
    <property type="entry name" value="Bact_OuterMem_StrucFunc"/>
</dbReference>
<dbReference type="InterPro" id="IPR006665">
    <property type="entry name" value="OmpA-like"/>
</dbReference>
<dbReference type="InterPro" id="IPR006664">
    <property type="entry name" value="OMP_bac"/>
</dbReference>
<keyword evidence="3" id="KW-0998">Cell outer membrane</keyword>
<dbReference type="Proteomes" id="UP000679725">
    <property type="component" value="Unassembled WGS sequence"/>
</dbReference>
<gene>
    <name evidence="6" type="primary">pal_3</name>
    <name evidence="6" type="ORF">DYBT9623_01322</name>
</gene>
<dbReference type="RefSeq" id="WP_215232731.1">
    <property type="nucleotide sequence ID" value="NZ_CAJRAU010000002.1"/>
</dbReference>
<keyword evidence="7" id="KW-1185">Reference proteome</keyword>
<comment type="subcellular location">
    <subcellularLocation>
        <location evidence="1">Cell outer membrane</location>
    </subcellularLocation>
</comment>
<dbReference type="Pfam" id="PF00691">
    <property type="entry name" value="OmpA"/>
    <property type="match status" value="1"/>
</dbReference>
<evidence type="ECO:0000256" key="3">
    <source>
        <dbReference type="ARBA" id="ARBA00023237"/>
    </source>
</evidence>
<sequence length="328" mass="37186">MLTALILSLLAFTSDSLRLSGNCYNVADQTNVKCNITVVFSTSKQKINLDKSGKFAFELPDSARQLTFELAGFETRNIGVNRIGKNLAKGTFEIKVPMLKNGLDPSIKLDETIFPKSQLFVQVDAPDSVTMSIVLMDETTRKVQENRPIVSSPKHRNITANYVLPGAYTLHTGIFDKNEKEVEHSLSKEKVMLNEGFNFLFVRYENAKTNSQAALQMLTPRTLYFDQSSYHLRKDSRLVLDSVCAVLVRRHNLIARVTGHTDNVGKQNLNLILSEYRARVVQHYMKTNGVSPGQIRVEWKGSYFLVAENDSEENKSKNRRVEISFREQ</sequence>
<evidence type="ECO:0000259" key="5">
    <source>
        <dbReference type="PROSITE" id="PS51123"/>
    </source>
</evidence>
<evidence type="ECO:0000256" key="4">
    <source>
        <dbReference type="PROSITE-ProRule" id="PRU00473"/>
    </source>
</evidence>
<accession>A0ABN7R366</accession>
<dbReference type="CDD" id="cd07185">
    <property type="entry name" value="OmpA_C-like"/>
    <property type="match status" value="1"/>
</dbReference>
<keyword evidence="6" id="KW-0449">Lipoprotein</keyword>
<feature type="domain" description="OmpA-like" evidence="5">
    <location>
        <begin position="212"/>
        <end position="328"/>
    </location>
</feature>
<dbReference type="PRINTS" id="PR01021">
    <property type="entry name" value="OMPADOMAIN"/>
</dbReference>
<proteinExistence type="predicted"/>
<dbReference type="Gene3D" id="3.30.1330.60">
    <property type="entry name" value="OmpA-like domain"/>
    <property type="match status" value="1"/>
</dbReference>
<keyword evidence="2 4" id="KW-0472">Membrane</keyword>
<evidence type="ECO:0000256" key="1">
    <source>
        <dbReference type="ARBA" id="ARBA00004442"/>
    </source>
</evidence>
<dbReference type="InterPro" id="IPR036737">
    <property type="entry name" value="OmpA-like_sf"/>
</dbReference>
<dbReference type="PANTHER" id="PTHR30329">
    <property type="entry name" value="STATOR ELEMENT OF FLAGELLAR MOTOR COMPLEX"/>
    <property type="match status" value="1"/>
</dbReference>
<name>A0ABN7R366_9BACT</name>